<evidence type="ECO:0000313" key="1">
    <source>
        <dbReference type="EMBL" id="MPC15117.1"/>
    </source>
</evidence>
<evidence type="ECO:0000313" key="2">
    <source>
        <dbReference type="Proteomes" id="UP000324222"/>
    </source>
</evidence>
<protein>
    <submittedName>
        <fullName evidence="1">Uncharacterized protein</fullName>
    </submittedName>
</protein>
<organism evidence="1 2">
    <name type="scientific">Portunus trituberculatus</name>
    <name type="common">Swimming crab</name>
    <name type="synonym">Neptunus trituberculatus</name>
    <dbReference type="NCBI Taxonomy" id="210409"/>
    <lineage>
        <taxon>Eukaryota</taxon>
        <taxon>Metazoa</taxon>
        <taxon>Ecdysozoa</taxon>
        <taxon>Arthropoda</taxon>
        <taxon>Crustacea</taxon>
        <taxon>Multicrustacea</taxon>
        <taxon>Malacostraca</taxon>
        <taxon>Eumalacostraca</taxon>
        <taxon>Eucarida</taxon>
        <taxon>Decapoda</taxon>
        <taxon>Pleocyemata</taxon>
        <taxon>Brachyura</taxon>
        <taxon>Eubrachyura</taxon>
        <taxon>Portunoidea</taxon>
        <taxon>Portunidae</taxon>
        <taxon>Portuninae</taxon>
        <taxon>Portunus</taxon>
    </lineage>
</organism>
<comment type="caution">
    <text evidence="1">The sequence shown here is derived from an EMBL/GenBank/DDBJ whole genome shotgun (WGS) entry which is preliminary data.</text>
</comment>
<gene>
    <name evidence="1" type="ORF">E2C01_007900</name>
</gene>
<name>A0A5B7CZC1_PORTR</name>
<reference evidence="1 2" key="1">
    <citation type="submission" date="2019-05" db="EMBL/GenBank/DDBJ databases">
        <title>Another draft genome of Portunus trituberculatus and its Hox gene families provides insights of decapod evolution.</title>
        <authorList>
            <person name="Jeong J.-H."/>
            <person name="Song I."/>
            <person name="Kim S."/>
            <person name="Choi T."/>
            <person name="Kim D."/>
            <person name="Ryu S."/>
            <person name="Kim W."/>
        </authorList>
    </citation>
    <scope>NUCLEOTIDE SEQUENCE [LARGE SCALE GENOMIC DNA]</scope>
    <source>
        <tissue evidence="1">Muscle</tissue>
    </source>
</reference>
<keyword evidence="2" id="KW-1185">Reference proteome</keyword>
<dbReference type="Proteomes" id="UP000324222">
    <property type="component" value="Unassembled WGS sequence"/>
</dbReference>
<dbReference type="EMBL" id="VSRR010000403">
    <property type="protein sequence ID" value="MPC15117.1"/>
    <property type="molecule type" value="Genomic_DNA"/>
</dbReference>
<proteinExistence type="predicted"/>
<dbReference type="AlphaFoldDB" id="A0A5B7CZC1"/>
<sequence length="60" mass="6725">MRKINAFYPKINPTTINEVKCSEASPPVFLLLKQLCTRSLSILNQQATHDSLVPQLKSVV</sequence>
<accession>A0A5B7CZC1</accession>